<evidence type="ECO:0000256" key="2">
    <source>
        <dbReference type="ARBA" id="ARBA00023002"/>
    </source>
</evidence>
<evidence type="ECO:0000313" key="4">
    <source>
        <dbReference type="Proteomes" id="UP000620124"/>
    </source>
</evidence>
<dbReference type="InterPro" id="IPR036291">
    <property type="entry name" value="NAD(P)-bd_dom_sf"/>
</dbReference>
<dbReference type="Gene3D" id="3.40.50.720">
    <property type="entry name" value="NAD(P)-binding Rossmann-like Domain"/>
    <property type="match status" value="1"/>
</dbReference>
<keyword evidence="4" id="KW-1185">Reference proteome</keyword>
<dbReference type="InterPro" id="IPR051911">
    <property type="entry name" value="SDR_oxidoreductase"/>
</dbReference>
<dbReference type="PANTHER" id="PTHR43976">
    <property type="entry name" value="SHORT CHAIN DEHYDROGENASE"/>
    <property type="match status" value="1"/>
</dbReference>
<dbReference type="Pfam" id="PF00106">
    <property type="entry name" value="adh_short"/>
    <property type="match status" value="1"/>
</dbReference>
<comment type="caution">
    <text evidence="3">The sequence shown here is derived from an EMBL/GenBank/DDBJ whole genome shotgun (WGS) entry which is preliminary data.</text>
</comment>
<keyword evidence="2" id="KW-0560">Oxidoreductase</keyword>
<dbReference type="PRINTS" id="PR00081">
    <property type="entry name" value="GDHRDH"/>
</dbReference>
<organism evidence="3 4">
    <name type="scientific">Mycena venus</name>
    <dbReference type="NCBI Taxonomy" id="2733690"/>
    <lineage>
        <taxon>Eukaryota</taxon>
        <taxon>Fungi</taxon>
        <taxon>Dikarya</taxon>
        <taxon>Basidiomycota</taxon>
        <taxon>Agaricomycotina</taxon>
        <taxon>Agaricomycetes</taxon>
        <taxon>Agaricomycetidae</taxon>
        <taxon>Agaricales</taxon>
        <taxon>Marasmiineae</taxon>
        <taxon>Mycenaceae</taxon>
        <taxon>Mycena</taxon>
    </lineage>
</organism>
<dbReference type="EMBL" id="JACAZI010000002">
    <property type="protein sequence ID" value="KAF7369265.1"/>
    <property type="molecule type" value="Genomic_DNA"/>
</dbReference>
<reference evidence="3" key="1">
    <citation type="submission" date="2020-05" db="EMBL/GenBank/DDBJ databases">
        <title>Mycena genomes resolve the evolution of fungal bioluminescence.</title>
        <authorList>
            <person name="Tsai I.J."/>
        </authorList>
    </citation>
    <scope>NUCLEOTIDE SEQUENCE</scope>
    <source>
        <strain evidence="3">CCC161011</strain>
    </source>
</reference>
<protein>
    <submittedName>
        <fullName evidence="3">Putative NAD-P-binding protein</fullName>
    </submittedName>
</protein>
<sequence length="303" mass="33206">MILHSLHFQIMSPQTQTWLVTGASNGMGLSVTEYLLAEGHNIVAAVRRPDSKSMSTLKSKYGARVLVVKVDVQSQEDVDTAFAQAQAHFGQIDVVYNNAGYSAVGEVEAMPMADAKDMFETNFFGATRVSLAAIKFFREVNKPVGGRLIQASSIYGLVPGGASGFYAASKYGEQHALEGITESMAAELDPAWNIKITLAEMGFFRTNFVKNHTYAVYTHPAYTAPSLLGNVTRAMLADVDPKMIKGDPDKLARRLYELAVLDDPPLHVMLGAEGPAMLKPKLAKDENEREKYAQWAYGLEFDE</sequence>
<dbReference type="InterPro" id="IPR002347">
    <property type="entry name" value="SDR_fam"/>
</dbReference>
<accession>A0A8H7DCE7</accession>
<dbReference type="GO" id="GO:0016491">
    <property type="term" value="F:oxidoreductase activity"/>
    <property type="evidence" value="ECO:0007669"/>
    <property type="project" value="UniProtKB-KW"/>
</dbReference>
<comment type="similarity">
    <text evidence="1">Belongs to the short-chain dehydrogenases/reductases (SDR) family.</text>
</comment>
<dbReference type="Proteomes" id="UP000620124">
    <property type="component" value="Unassembled WGS sequence"/>
</dbReference>
<dbReference type="SUPFAM" id="SSF51735">
    <property type="entry name" value="NAD(P)-binding Rossmann-fold domains"/>
    <property type="match status" value="1"/>
</dbReference>
<dbReference type="OrthoDB" id="1274115at2759"/>
<dbReference type="AlphaFoldDB" id="A0A8H7DCE7"/>
<evidence type="ECO:0000313" key="3">
    <source>
        <dbReference type="EMBL" id="KAF7369265.1"/>
    </source>
</evidence>
<dbReference type="PANTHER" id="PTHR43976:SF16">
    <property type="entry name" value="SHORT-CHAIN DEHYDROGENASE_REDUCTASE FAMILY PROTEIN"/>
    <property type="match status" value="1"/>
</dbReference>
<name>A0A8H7DCE7_9AGAR</name>
<evidence type="ECO:0000256" key="1">
    <source>
        <dbReference type="ARBA" id="ARBA00006484"/>
    </source>
</evidence>
<gene>
    <name evidence="3" type="ORF">MVEN_00254200</name>
</gene>
<proteinExistence type="inferred from homology"/>